<dbReference type="AlphaFoldDB" id="A0A366EH24"/>
<comment type="similarity">
    <text evidence="1 2">Belongs to the DTD family.</text>
</comment>
<reference evidence="3 4" key="1">
    <citation type="submission" date="2018-06" db="EMBL/GenBank/DDBJ databases">
        <title>Genomic Encyclopedia of Type Strains, Phase IV (KMG-IV): sequencing the most valuable type-strain genomes for metagenomic binning, comparative biology and taxonomic classification.</title>
        <authorList>
            <person name="Goeker M."/>
        </authorList>
    </citation>
    <scope>NUCLEOTIDE SEQUENCE [LARGE SCALE GENOMIC DNA]</scope>
    <source>
        <strain evidence="3 4">DSM 15140</strain>
    </source>
</reference>
<dbReference type="CDD" id="cd00563">
    <property type="entry name" value="Dtyr_deacylase"/>
    <property type="match status" value="1"/>
</dbReference>
<dbReference type="PANTHER" id="PTHR10472">
    <property type="entry name" value="D-TYROSYL-TRNA TYR DEACYLASE"/>
    <property type="match status" value="1"/>
</dbReference>
<dbReference type="GO" id="GO:0043908">
    <property type="term" value="F:Ser(Gly)-tRNA(Ala) hydrolase activity"/>
    <property type="evidence" value="ECO:0007669"/>
    <property type="project" value="UniProtKB-UniRule"/>
</dbReference>
<dbReference type="EMBL" id="QNRI01000001">
    <property type="protein sequence ID" value="RBP01296.1"/>
    <property type="molecule type" value="Genomic_DNA"/>
</dbReference>
<proteinExistence type="inferred from homology"/>
<dbReference type="GO" id="GO:0051500">
    <property type="term" value="F:D-tyrosyl-tRNA(Tyr) deacylase activity"/>
    <property type="evidence" value="ECO:0007669"/>
    <property type="project" value="TreeGrafter"/>
</dbReference>
<dbReference type="InterPro" id="IPR023509">
    <property type="entry name" value="DTD-like_sf"/>
</dbReference>
<organism evidence="3 4">
    <name type="scientific">Paraliobacillus ryukyuensis</name>
    <dbReference type="NCBI Taxonomy" id="200904"/>
    <lineage>
        <taxon>Bacteria</taxon>
        <taxon>Bacillati</taxon>
        <taxon>Bacillota</taxon>
        <taxon>Bacilli</taxon>
        <taxon>Bacillales</taxon>
        <taxon>Bacillaceae</taxon>
        <taxon>Paraliobacillus</taxon>
    </lineage>
</organism>
<dbReference type="PANTHER" id="PTHR10472:SF5">
    <property type="entry name" value="D-AMINOACYL-TRNA DEACYLASE 1"/>
    <property type="match status" value="1"/>
</dbReference>
<keyword evidence="2" id="KW-0694">RNA-binding</keyword>
<dbReference type="NCBIfam" id="TIGR00256">
    <property type="entry name" value="D-aminoacyl-tRNA deacylase"/>
    <property type="match status" value="1"/>
</dbReference>
<evidence type="ECO:0000313" key="3">
    <source>
        <dbReference type="EMBL" id="RBP01296.1"/>
    </source>
</evidence>
<keyword evidence="2" id="KW-0820">tRNA-binding</keyword>
<feature type="short sequence motif" description="Gly-cisPro motif, important for rejection of L-amino acids" evidence="2">
    <location>
        <begin position="137"/>
        <end position="138"/>
    </location>
</feature>
<comment type="catalytic activity">
    <reaction evidence="2">
        <text>a D-aminoacyl-tRNA + H2O = a tRNA + a D-alpha-amino acid + H(+)</text>
        <dbReference type="Rhea" id="RHEA:13953"/>
        <dbReference type="Rhea" id="RHEA-COMP:10123"/>
        <dbReference type="Rhea" id="RHEA-COMP:10124"/>
        <dbReference type="ChEBI" id="CHEBI:15377"/>
        <dbReference type="ChEBI" id="CHEBI:15378"/>
        <dbReference type="ChEBI" id="CHEBI:59871"/>
        <dbReference type="ChEBI" id="CHEBI:78442"/>
        <dbReference type="ChEBI" id="CHEBI:79333"/>
        <dbReference type="EC" id="3.1.1.96"/>
    </reaction>
</comment>
<accession>A0A366EH24</accession>
<comment type="subcellular location">
    <subcellularLocation>
        <location evidence="2">Cytoplasm</location>
    </subcellularLocation>
</comment>
<dbReference type="Pfam" id="PF02580">
    <property type="entry name" value="Tyr_Deacylase"/>
    <property type="match status" value="1"/>
</dbReference>
<comment type="function">
    <text evidence="2">An aminoacyl-tRNA editing enzyme that deacylates mischarged D-aminoacyl-tRNAs. Also deacylates mischarged glycyl-tRNA(Ala), protecting cells against glycine mischarging by AlaRS. Acts via tRNA-based rather than protein-based catalysis; rejects L-amino acids rather than detecting D-amino acids in the active site. By recycling D-aminoacyl-tRNA to D-amino acids and free tRNA molecules, this enzyme counteracts the toxicity associated with the formation of D-aminoacyl-tRNA entities in vivo and helps enforce protein L-homochirality.</text>
</comment>
<protein>
    <recommendedName>
        <fullName evidence="2">D-aminoacyl-tRNA deacylase</fullName>
        <shortName evidence="2">DTD</shortName>
        <ecNumber evidence="2">3.1.1.96</ecNumber>
    </recommendedName>
    <alternativeName>
        <fullName evidence="2">Gly-tRNA(Ala) deacylase</fullName>
        <ecNumber evidence="2">3.1.1.-</ecNumber>
    </alternativeName>
</protein>
<comment type="caution">
    <text evidence="3">The sequence shown here is derived from an EMBL/GenBank/DDBJ whole genome shotgun (WGS) entry which is preliminary data.</text>
</comment>
<evidence type="ECO:0000256" key="2">
    <source>
        <dbReference type="HAMAP-Rule" id="MF_00518"/>
    </source>
</evidence>
<comment type="catalytic activity">
    <reaction evidence="2">
        <text>glycyl-tRNA(Ala) + H2O = tRNA(Ala) + glycine + H(+)</text>
        <dbReference type="Rhea" id="RHEA:53744"/>
        <dbReference type="Rhea" id="RHEA-COMP:9657"/>
        <dbReference type="Rhea" id="RHEA-COMP:13640"/>
        <dbReference type="ChEBI" id="CHEBI:15377"/>
        <dbReference type="ChEBI" id="CHEBI:15378"/>
        <dbReference type="ChEBI" id="CHEBI:57305"/>
        <dbReference type="ChEBI" id="CHEBI:78442"/>
        <dbReference type="ChEBI" id="CHEBI:78522"/>
    </reaction>
</comment>
<dbReference type="SUPFAM" id="SSF69500">
    <property type="entry name" value="DTD-like"/>
    <property type="match status" value="1"/>
</dbReference>
<dbReference type="Gene3D" id="3.50.80.10">
    <property type="entry name" value="D-tyrosyl-tRNA(Tyr) deacylase"/>
    <property type="match status" value="1"/>
</dbReference>
<keyword evidence="2" id="KW-0378">Hydrolase</keyword>
<dbReference type="GO" id="GO:0005737">
    <property type="term" value="C:cytoplasm"/>
    <property type="evidence" value="ECO:0007669"/>
    <property type="project" value="UniProtKB-SubCell"/>
</dbReference>
<dbReference type="GO" id="GO:0019478">
    <property type="term" value="P:D-amino acid catabolic process"/>
    <property type="evidence" value="ECO:0007669"/>
    <property type="project" value="UniProtKB-UniRule"/>
</dbReference>
<comment type="domain">
    <text evidence="2">A Gly-cisPro motif from one monomer fits into the active site of the other monomer to allow specific chiral rejection of L-amino acids.</text>
</comment>
<comment type="subunit">
    <text evidence="2">Homodimer.</text>
</comment>
<keyword evidence="4" id="KW-1185">Reference proteome</keyword>
<dbReference type="EC" id="3.1.1.96" evidence="2"/>
<dbReference type="RefSeq" id="WP_113865882.1">
    <property type="nucleotide sequence ID" value="NZ_BAABQN010000001.1"/>
</dbReference>
<dbReference type="OrthoDB" id="9801395at2"/>
<evidence type="ECO:0000256" key="1">
    <source>
        <dbReference type="ARBA" id="ARBA00009673"/>
    </source>
</evidence>
<dbReference type="InterPro" id="IPR003732">
    <property type="entry name" value="Daa-tRNA_deacyls_DTD"/>
</dbReference>
<keyword evidence="2" id="KW-0963">Cytoplasm</keyword>
<dbReference type="EC" id="3.1.1.-" evidence="2"/>
<dbReference type="HAMAP" id="MF_00518">
    <property type="entry name" value="Deacylase_Dtd"/>
    <property type="match status" value="1"/>
</dbReference>
<dbReference type="STRING" id="200904.GCA_900168775_02408"/>
<dbReference type="Proteomes" id="UP000252254">
    <property type="component" value="Unassembled WGS sequence"/>
</dbReference>
<evidence type="ECO:0000313" key="4">
    <source>
        <dbReference type="Proteomes" id="UP000252254"/>
    </source>
</evidence>
<dbReference type="GO" id="GO:0000049">
    <property type="term" value="F:tRNA binding"/>
    <property type="evidence" value="ECO:0007669"/>
    <property type="project" value="UniProtKB-UniRule"/>
</dbReference>
<sequence length="148" mass="16394">MKVVLQKVSKASVRVNGETVGAIGEGLLAYVGLTHEDTEADVEYIVNKVVHLRIFEDQAEKMNFSLKDKLGSLLSVSQFTLYGDTKKGRRPNFMEAAKPDQAERQYQYFNKLVQEAGVPVETGVFGAMMEVDSVNHGPVTLILDSKDK</sequence>
<dbReference type="FunFam" id="3.50.80.10:FF:000001">
    <property type="entry name" value="D-aminoacyl-tRNA deacylase"/>
    <property type="match status" value="1"/>
</dbReference>
<name>A0A366EH24_9BACI</name>
<dbReference type="GO" id="GO:0106026">
    <property type="term" value="F:Gly-tRNA(Ala) deacylase activity"/>
    <property type="evidence" value="ECO:0007669"/>
    <property type="project" value="UniProtKB-UniRule"/>
</dbReference>
<gene>
    <name evidence="2" type="primary">dtd</name>
    <name evidence="3" type="ORF">DES48_10123</name>
</gene>